<evidence type="ECO:0000256" key="4">
    <source>
        <dbReference type="ARBA" id="ARBA00023014"/>
    </source>
</evidence>
<reference evidence="6" key="1">
    <citation type="journal article" date="2014" name="Front. Microbiol.">
        <title>High frequency of phylogenetically diverse reductive dehalogenase-homologous genes in deep subseafloor sedimentary metagenomes.</title>
        <authorList>
            <person name="Kawai M."/>
            <person name="Futagami T."/>
            <person name="Toyoda A."/>
            <person name="Takaki Y."/>
            <person name="Nishi S."/>
            <person name="Hori S."/>
            <person name="Arai W."/>
            <person name="Tsubouchi T."/>
            <person name="Morono Y."/>
            <person name="Uchiyama I."/>
            <person name="Ito T."/>
            <person name="Fujiyama A."/>
            <person name="Inagaki F."/>
            <person name="Takami H."/>
        </authorList>
    </citation>
    <scope>NUCLEOTIDE SEQUENCE</scope>
    <source>
        <strain evidence="6">Expedition CK06-06</strain>
    </source>
</reference>
<gene>
    <name evidence="6" type="ORF">S03H2_17002</name>
</gene>
<evidence type="ECO:0000313" key="6">
    <source>
        <dbReference type="EMBL" id="GAH44650.1"/>
    </source>
</evidence>
<comment type="caution">
    <text evidence="6">The sequence shown here is derived from an EMBL/GenBank/DDBJ whole genome shotgun (WGS) entry which is preliminary data.</text>
</comment>
<dbReference type="GO" id="GO:0046872">
    <property type="term" value="F:metal ion binding"/>
    <property type="evidence" value="ECO:0007669"/>
    <property type="project" value="UniProtKB-KW"/>
</dbReference>
<evidence type="ECO:0000256" key="3">
    <source>
        <dbReference type="ARBA" id="ARBA00023004"/>
    </source>
</evidence>
<feature type="non-terminal residue" evidence="6">
    <location>
        <position position="1"/>
    </location>
</feature>
<evidence type="ECO:0000256" key="1">
    <source>
        <dbReference type="ARBA" id="ARBA00022691"/>
    </source>
</evidence>
<evidence type="ECO:0000256" key="2">
    <source>
        <dbReference type="ARBA" id="ARBA00022723"/>
    </source>
</evidence>
<dbReference type="AlphaFoldDB" id="X1GII3"/>
<keyword evidence="4" id="KW-0411">Iron-sulfur</keyword>
<dbReference type="InterPro" id="IPR013785">
    <property type="entry name" value="Aldolase_TIM"/>
</dbReference>
<dbReference type="InterPro" id="IPR007197">
    <property type="entry name" value="rSAM"/>
</dbReference>
<dbReference type="Gene3D" id="3.20.20.70">
    <property type="entry name" value="Aldolase class I"/>
    <property type="match status" value="1"/>
</dbReference>
<dbReference type="PANTHER" id="PTHR11228">
    <property type="entry name" value="RADICAL SAM DOMAIN PROTEIN"/>
    <property type="match status" value="1"/>
</dbReference>
<evidence type="ECO:0000259" key="5">
    <source>
        <dbReference type="PROSITE" id="PS51918"/>
    </source>
</evidence>
<feature type="domain" description="Radical SAM core" evidence="5">
    <location>
        <begin position="1"/>
        <end position="181"/>
    </location>
</feature>
<dbReference type="SUPFAM" id="SSF102114">
    <property type="entry name" value="Radical SAM enzymes"/>
    <property type="match status" value="1"/>
</dbReference>
<dbReference type="GO" id="GO:0003824">
    <property type="term" value="F:catalytic activity"/>
    <property type="evidence" value="ECO:0007669"/>
    <property type="project" value="InterPro"/>
</dbReference>
<organism evidence="6">
    <name type="scientific">marine sediment metagenome</name>
    <dbReference type="NCBI Taxonomy" id="412755"/>
    <lineage>
        <taxon>unclassified sequences</taxon>
        <taxon>metagenomes</taxon>
        <taxon>ecological metagenomes</taxon>
    </lineage>
</organism>
<dbReference type="PROSITE" id="PS51918">
    <property type="entry name" value="RADICAL_SAM"/>
    <property type="match status" value="1"/>
</dbReference>
<dbReference type="InterPro" id="IPR050377">
    <property type="entry name" value="Radical_SAM_PqqE_MftC-like"/>
</dbReference>
<dbReference type="GO" id="GO:0051536">
    <property type="term" value="F:iron-sulfur cluster binding"/>
    <property type="evidence" value="ECO:0007669"/>
    <property type="project" value="UniProtKB-KW"/>
</dbReference>
<keyword evidence="1" id="KW-0949">S-adenosyl-L-methionine</keyword>
<sequence length="182" mass="20503">TGPFLSDKDTLQILEDRRRFVDAVVITGGEPTIHADLPKFLHTLKKRGYLVKLDSNGLLPEMLETCIPHLDYIAVDVKTSPELYPKLKAESIDGLMKTIEMLKRGAVDYELRCTAVPGFVDEDTVPRMGEMVEGAKLFAFQQFTPGDTLDPAYNYKTPYTEERISQLADIMASYVEEVTLRV</sequence>
<dbReference type="PANTHER" id="PTHR11228:SF27">
    <property type="entry name" value="GLYCYL-RADICAL ENZYME ACTIVATING ENZYME MJ1227-RELATED"/>
    <property type="match status" value="1"/>
</dbReference>
<keyword evidence="3" id="KW-0408">Iron</keyword>
<dbReference type="Pfam" id="PF04055">
    <property type="entry name" value="Radical_SAM"/>
    <property type="match status" value="1"/>
</dbReference>
<proteinExistence type="predicted"/>
<dbReference type="EMBL" id="BARU01008739">
    <property type="protein sequence ID" value="GAH44650.1"/>
    <property type="molecule type" value="Genomic_DNA"/>
</dbReference>
<protein>
    <recommendedName>
        <fullName evidence="5">Radical SAM core domain-containing protein</fullName>
    </recommendedName>
</protein>
<dbReference type="InterPro" id="IPR058240">
    <property type="entry name" value="rSAM_sf"/>
</dbReference>
<name>X1GII3_9ZZZZ</name>
<accession>X1GII3</accession>
<dbReference type="CDD" id="cd01335">
    <property type="entry name" value="Radical_SAM"/>
    <property type="match status" value="1"/>
</dbReference>
<keyword evidence="2" id="KW-0479">Metal-binding</keyword>